<feature type="compositionally biased region" description="Basic residues" evidence="1">
    <location>
        <begin position="352"/>
        <end position="366"/>
    </location>
</feature>
<feature type="region of interest" description="Disordered" evidence="1">
    <location>
        <begin position="49"/>
        <end position="76"/>
    </location>
</feature>
<dbReference type="Pfam" id="PF25273">
    <property type="entry name" value="DUF7869"/>
    <property type="match status" value="1"/>
</dbReference>
<organism evidence="3 4">
    <name type="scientific">Chilo suppressalis</name>
    <name type="common">Asiatic rice borer moth</name>
    <dbReference type="NCBI Taxonomy" id="168631"/>
    <lineage>
        <taxon>Eukaryota</taxon>
        <taxon>Metazoa</taxon>
        <taxon>Ecdysozoa</taxon>
        <taxon>Arthropoda</taxon>
        <taxon>Hexapoda</taxon>
        <taxon>Insecta</taxon>
        <taxon>Pterygota</taxon>
        <taxon>Neoptera</taxon>
        <taxon>Endopterygota</taxon>
        <taxon>Lepidoptera</taxon>
        <taxon>Glossata</taxon>
        <taxon>Ditrysia</taxon>
        <taxon>Pyraloidea</taxon>
        <taxon>Crambidae</taxon>
        <taxon>Crambinae</taxon>
        <taxon>Chilo</taxon>
    </lineage>
</organism>
<feature type="domain" description="DUF7869" evidence="2">
    <location>
        <begin position="907"/>
        <end position="1010"/>
    </location>
</feature>
<dbReference type="InterPro" id="IPR057191">
    <property type="entry name" value="DUF7869"/>
</dbReference>
<reference evidence="3" key="1">
    <citation type="submission" date="2021-12" db="EMBL/GenBank/DDBJ databases">
        <authorList>
            <person name="King R."/>
        </authorList>
    </citation>
    <scope>NUCLEOTIDE SEQUENCE</scope>
</reference>
<sequence>MDDLQPLANVSLRDVTIPLSEALEKLLHSAPPPPPPKCGPRSLPITRLTSGSHTYYSNNTPSHCQPRPENNHDSTFDENFKIPSINFSINNIVNKKPYRYNQSTLKLYEDEKRLREVDEKLKVLRAQEILLPATISTHDVHQYATCYSLLKIGIIITTSDTSVDAIRKQLRQVFKLTRRGSKEDESSSDELVDKEGTPKCKKTSEKDVGAQVTDEYELPISKTGNNTKKEKKEVILGLEVTKPILTPTQDLLFHLREDFDIHDLDYRLKNEIRQRTQARQETINPINSLSMKNGLEDYDNLTTCQKQIINKLIDKDLINMEKIDCTNPSDRRCILRRAALLQLLYFDSTQRRPRGSRGHLERRARHYNLNQKDNTSSSDTKACNSPTKCETIATPVNDQNFGESMKSIISGQDNVNTIFDQNIDLDNIENIDIHNLQVVEKVGNDFFDLQHNNLPPEFATVTIEYPPPSALNVANISVESKNVVQELGNIDIEAFPTSTQDPVSDIVINTDTDITDENKTTQNNIQQSSVSATPSCSSKVVILSNVTYHGDLLSHKKRQNKASKDPNKYKRNINKELRMKGENYLGYRRDRKAKINETFKVKQDVFKPARSMKPPCTSAFCKKSKLRSCDNINEQQRKYLFENFWKNMNWEQRRSFITSHVNKVPKKVTKNPESSKRTESRTYVLTIDNVRHQVCKKMFLATLGIKNWFVRYWLTKTDCAMPPDVSTSTSNRRNPGKIEEHKHVEKFLADLPKMPSHYCRAKTSREYLEPIFSNMTQLYYAYKDNCELEGRECLGRKLFDKLFLKLNLSLFHPKKDQCDVCCSHKTGNITDEEYAQHVLKKDRARKEKDTDKGIAQSGACHVFTQDVESVKLAPYLQASAIYYKTKLCVHNFTLYNIATKEVMCYWFDEANSTLEASVFASCLVDHLEKVLSRKLLPVVLYSDGCCAQNRNVTLSNALLRLAIEKNTVITQKYLEKGHTHMECDSVHSAIECKLKGKEIYLPQQYMAISKTARSDPMPYEARYLDYTFFTDFSKELIYKSIRPGKKAGDPVVTDLRMLEYRPNGTIWYKVSFDDELHPLPHRPTPINRIKQINSLQKLYAARIPITKRKYQDLQDLKSVVPSNCHSFYDDLPHSNH</sequence>
<protein>
    <recommendedName>
        <fullName evidence="2">DUF7869 domain-containing protein</fullName>
    </recommendedName>
</protein>
<proteinExistence type="predicted"/>
<dbReference type="PANTHER" id="PTHR10773:SF19">
    <property type="match status" value="1"/>
</dbReference>
<name>A0ABN8B9E0_CHISP</name>
<evidence type="ECO:0000256" key="1">
    <source>
        <dbReference type="SAM" id="MobiDB-lite"/>
    </source>
</evidence>
<feature type="compositionally biased region" description="Polar residues" evidence="1">
    <location>
        <begin position="49"/>
        <end position="63"/>
    </location>
</feature>
<keyword evidence="4" id="KW-1185">Reference proteome</keyword>
<accession>A0ABN8B9E0</accession>
<dbReference type="Proteomes" id="UP001153292">
    <property type="component" value="Chromosome 22"/>
</dbReference>
<dbReference type="EMBL" id="OU963915">
    <property type="protein sequence ID" value="CAH0403239.1"/>
    <property type="molecule type" value="Genomic_DNA"/>
</dbReference>
<evidence type="ECO:0000313" key="3">
    <source>
        <dbReference type="EMBL" id="CAH0403239.1"/>
    </source>
</evidence>
<feature type="compositionally biased region" description="Polar residues" evidence="1">
    <location>
        <begin position="368"/>
        <end position="386"/>
    </location>
</feature>
<feature type="region of interest" description="Disordered" evidence="1">
    <location>
        <begin position="352"/>
        <end position="386"/>
    </location>
</feature>
<evidence type="ECO:0000313" key="4">
    <source>
        <dbReference type="Proteomes" id="UP001153292"/>
    </source>
</evidence>
<gene>
    <name evidence="3" type="ORF">CHILSU_LOCUS6506</name>
</gene>
<dbReference type="PANTHER" id="PTHR10773">
    <property type="entry name" value="DNA-DIRECTED RNA POLYMERASES I, II, AND III SUBUNIT RPABC2"/>
    <property type="match status" value="1"/>
</dbReference>
<evidence type="ECO:0000259" key="2">
    <source>
        <dbReference type="Pfam" id="PF25273"/>
    </source>
</evidence>
<feature type="region of interest" description="Disordered" evidence="1">
    <location>
        <begin position="184"/>
        <end position="208"/>
    </location>
</feature>